<evidence type="ECO:0000256" key="1">
    <source>
        <dbReference type="ARBA" id="ARBA00023015"/>
    </source>
</evidence>
<reference evidence="5" key="1">
    <citation type="submission" date="2023-07" db="EMBL/GenBank/DDBJ databases">
        <title>Genome content predicts the carbon catabolic preferences of heterotrophic bacteria.</title>
        <authorList>
            <person name="Gralka M."/>
        </authorList>
    </citation>
    <scope>NUCLEOTIDE SEQUENCE</scope>
    <source>
        <strain evidence="6">5G01</strain>
        <strain evidence="5">I2M16</strain>
    </source>
</reference>
<accession>A0AAW7XDU7</accession>
<dbReference type="PANTHER" id="PTHR43537">
    <property type="entry name" value="TRANSCRIPTIONAL REGULATOR, GNTR FAMILY"/>
    <property type="match status" value="1"/>
</dbReference>
<dbReference type="PROSITE" id="PS50949">
    <property type="entry name" value="HTH_GNTR"/>
    <property type="match status" value="1"/>
</dbReference>
<dbReference type="GO" id="GO:0003700">
    <property type="term" value="F:DNA-binding transcription factor activity"/>
    <property type="evidence" value="ECO:0007669"/>
    <property type="project" value="InterPro"/>
</dbReference>
<keyword evidence="8" id="KW-1185">Reference proteome</keyword>
<dbReference type="RefSeq" id="WP_075179009.1">
    <property type="nucleotide sequence ID" value="NZ_CAXHZV010000001.1"/>
</dbReference>
<organism evidence="5 7">
    <name type="scientific">Neptunomonas phycophila</name>
    <dbReference type="NCBI Taxonomy" id="1572645"/>
    <lineage>
        <taxon>Bacteria</taxon>
        <taxon>Pseudomonadati</taxon>
        <taxon>Pseudomonadota</taxon>
        <taxon>Gammaproteobacteria</taxon>
        <taxon>Oceanospirillales</taxon>
        <taxon>Oceanospirillaceae</taxon>
        <taxon>Neptunomonas</taxon>
    </lineage>
</organism>
<keyword evidence="2" id="KW-0238">DNA-binding</keyword>
<sequence length="234" mass="26041">MKNTMASPPERKRAQQDEAIYSHIFDAILEQKLAPGTRLSEEKLGELFGVSRTIIRRVLSRLSSEQIIELRPNRGAIVACPTVDEAVQVLFARRMAEKAIVELAAGRCSAKQIQQLRDHVSHEDDLFSKGDQGAAIRMSGEFHLLLATMAGNAPLEHFMRSLVSQTSLVIALYEIRGREHCAGDEHSQLIDVLEQGDKAKAVELMDVHMDHIEAKLRLDKAPDTLDSVFGHLQA</sequence>
<dbReference type="CDD" id="cd07377">
    <property type="entry name" value="WHTH_GntR"/>
    <property type="match status" value="1"/>
</dbReference>
<dbReference type="InterPro" id="IPR008920">
    <property type="entry name" value="TF_FadR/GntR_C"/>
</dbReference>
<dbReference type="Gene3D" id="1.20.120.530">
    <property type="entry name" value="GntR ligand-binding domain-like"/>
    <property type="match status" value="1"/>
</dbReference>
<dbReference type="Proteomes" id="UP001177341">
    <property type="component" value="Unassembled WGS sequence"/>
</dbReference>
<dbReference type="InterPro" id="IPR000524">
    <property type="entry name" value="Tscrpt_reg_HTH_GntR"/>
</dbReference>
<dbReference type="AlphaFoldDB" id="A0AAW7XDU7"/>
<evidence type="ECO:0000256" key="2">
    <source>
        <dbReference type="ARBA" id="ARBA00023125"/>
    </source>
</evidence>
<dbReference type="EMBL" id="JAUYVO010000001">
    <property type="protein sequence ID" value="MDP2521134.1"/>
    <property type="molecule type" value="Genomic_DNA"/>
</dbReference>
<dbReference type="InterPro" id="IPR036388">
    <property type="entry name" value="WH-like_DNA-bd_sf"/>
</dbReference>
<dbReference type="InterPro" id="IPR036390">
    <property type="entry name" value="WH_DNA-bd_sf"/>
</dbReference>
<protein>
    <submittedName>
        <fullName evidence="5">GntR family transcriptional regulator</fullName>
    </submittedName>
</protein>
<dbReference type="Gene3D" id="1.10.10.10">
    <property type="entry name" value="Winged helix-like DNA-binding domain superfamily/Winged helix DNA-binding domain"/>
    <property type="match status" value="1"/>
</dbReference>
<comment type="caution">
    <text evidence="5">The sequence shown here is derived from an EMBL/GenBank/DDBJ whole genome shotgun (WGS) entry which is preliminary data.</text>
</comment>
<dbReference type="Pfam" id="PF07729">
    <property type="entry name" value="FCD"/>
    <property type="match status" value="1"/>
</dbReference>
<keyword evidence="1" id="KW-0805">Transcription regulation</keyword>
<evidence type="ECO:0000313" key="6">
    <source>
        <dbReference type="EMBL" id="MDP2521134.1"/>
    </source>
</evidence>
<dbReference type="EMBL" id="JAUOPG010000001">
    <property type="protein sequence ID" value="MDO6452165.1"/>
    <property type="molecule type" value="Genomic_DNA"/>
</dbReference>
<evidence type="ECO:0000313" key="8">
    <source>
        <dbReference type="Proteomes" id="UP001177341"/>
    </source>
</evidence>
<keyword evidence="3" id="KW-0804">Transcription</keyword>
<dbReference type="GO" id="GO:0003677">
    <property type="term" value="F:DNA binding"/>
    <property type="evidence" value="ECO:0007669"/>
    <property type="project" value="UniProtKB-KW"/>
</dbReference>
<evidence type="ECO:0000256" key="3">
    <source>
        <dbReference type="ARBA" id="ARBA00023163"/>
    </source>
</evidence>
<proteinExistence type="predicted"/>
<dbReference type="SUPFAM" id="SSF46785">
    <property type="entry name" value="Winged helix' DNA-binding domain"/>
    <property type="match status" value="1"/>
</dbReference>
<dbReference type="SMART" id="SM00345">
    <property type="entry name" value="HTH_GNTR"/>
    <property type="match status" value="1"/>
</dbReference>
<gene>
    <name evidence="5" type="ORF">Q4490_01180</name>
    <name evidence="6" type="ORF">Q8W30_01005</name>
</gene>
<dbReference type="Pfam" id="PF00392">
    <property type="entry name" value="GntR"/>
    <property type="match status" value="1"/>
</dbReference>
<name>A0AAW7XDU7_9GAMM</name>
<evidence type="ECO:0000313" key="7">
    <source>
        <dbReference type="Proteomes" id="UP001169862"/>
    </source>
</evidence>
<dbReference type="SUPFAM" id="SSF48008">
    <property type="entry name" value="GntR ligand-binding domain-like"/>
    <property type="match status" value="1"/>
</dbReference>
<evidence type="ECO:0000259" key="4">
    <source>
        <dbReference type="PROSITE" id="PS50949"/>
    </source>
</evidence>
<evidence type="ECO:0000313" key="5">
    <source>
        <dbReference type="EMBL" id="MDO6452165.1"/>
    </source>
</evidence>
<feature type="domain" description="HTH gntR-type" evidence="4">
    <location>
        <begin position="14"/>
        <end position="81"/>
    </location>
</feature>
<dbReference type="PANTHER" id="PTHR43537:SF53">
    <property type="entry name" value="HTH-TYPE TRANSCRIPTIONAL REPRESSOR NANR"/>
    <property type="match status" value="1"/>
</dbReference>
<dbReference type="Proteomes" id="UP001169862">
    <property type="component" value="Unassembled WGS sequence"/>
</dbReference>
<dbReference type="GeneID" id="89456502"/>
<dbReference type="InterPro" id="IPR011711">
    <property type="entry name" value="GntR_C"/>
</dbReference>
<dbReference type="SMART" id="SM00895">
    <property type="entry name" value="FCD"/>
    <property type="match status" value="1"/>
</dbReference>